<dbReference type="PANTHER" id="PTHR47245:SF2">
    <property type="entry name" value="PEPTIDYL-PROLYL CIS-TRANS ISOMERASE HP_0175-RELATED"/>
    <property type="match status" value="1"/>
</dbReference>
<dbReference type="SUPFAM" id="SSF54534">
    <property type="entry name" value="FKBP-like"/>
    <property type="match status" value="1"/>
</dbReference>
<protein>
    <recommendedName>
        <fullName evidence="3">PpiC domain-containing protein</fullName>
    </recommendedName>
</protein>
<evidence type="ECO:0000313" key="5">
    <source>
        <dbReference type="Proteomes" id="UP000426246"/>
    </source>
</evidence>
<keyword evidence="2" id="KW-1133">Transmembrane helix</keyword>
<evidence type="ECO:0000313" key="4">
    <source>
        <dbReference type="EMBL" id="QGQ96043.1"/>
    </source>
</evidence>
<keyword evidence="5" id="KW-1185">Reference proteome</keyword>
<dbReference type="InterPro" id="IPR046357">
    <property type="entry name" value="PPIase_dom_sf"/>
</dbReference>
<dbReference type="Pfam" id="PF13616">
    <property type="entry name" value="Rotamase_3"/>
    <property type="match status" value="1"/>
</dbReference>
<reference evidence="5" key="1">
    <citation type="submission" date="2018-11" db="EMBL/GenBank/DDBJ databases">
        <title>Complete genome sequence of Paenibacillus sp. ML311-T8.</title>
        <authorList>
            <person name="Nam Y.-D."/>
            <person name="Kang J."/>
            <person name="Chung W.-H."/>
            <person name="Park Y.S."/>
        </authorList>
    </citation>
    <scope>NUCLEOTIDE SEQUENCE [LARGE SCALE GENOMIC DNA]</scope>
    <source>
        <strain evidence="5">ML311-T8</strain>
    </source>
</reference>
<feature type="transmembrane region" description="Helical" evidence="2">
    <location>
        <begin position="15"/>
        <end position="36"/>
    </location>
</feature>
<dbReference type="InterPro" id="IPR000297">
    <property type="entry name" value="PPIase_PpiC"/>
</dbReference>
<name>A0A6B8RKG4_9BACL</name>
<dbReference type="Gene3D" id="3.10.50.40">
    <property type="match status" value="1"/>
</dbReference>
<keyword evidence="1" id="KW-0697">Rotamase</keyword>
<dbReference type="EMBL" id="CP034235">
    <property type="protein sequence ID" value="QGQ96043.1"/>
    <property type="molecule type" value="Genomic_DNA"/>
</dbReference>
<accession>A0A6B8RKG4</accession>
<evidence type="ECO:0000256" key="1">
    <source>
        <dbReference type="PROSITE-ProRule" id="PRU00278"/>
    </source>
</evidence>
<gene>
    <name evidence="4" type="ORF">EHS13_14740</name>
</gene>
<keyword evidence="2" id="KW-0812">Transmembrane</keyword>
<dbReference type="PANTHER" id="PTHR47245">
    <property type="entry name" value="PEPTIDYLPROLYL ISOMERASE"/>
    <property type="match status" value="1"/>
</dbReference>
<dbReference type="PROSITE" id="PS50198">
    <property type="entry name" value="PPIC_PPIASE_2"/>
    <property type="match status" value="1"/>
</dbReference>
<proteinExistence type="predicted"/>
<dbReference type="InterPro" id="IPR050245">
    <property type="entry name" value="PrsA_foldase"/>
</dbReference>
<dbReference type="KEGG" id="ppsc:EHS13_14740"/>
<feature type="domain" description="PpiC" evidence="3">
    <location>
        <begin position="184"/>
        <end position="287"/>
    </location>
</feature>
<evidence type="ECO:0000259" key="3">
    <source>
        <dbReference type="PROSITE" id="PS50198"/>
    </source>
</evidence>
<organism evidence="4 5">
    <name type="scientific">Paenibacillus psychroresistens</name>
    <dbReference type="NCBI Taxonomy" id="1778678"/>
    <lineage>
        <taxon>Bacteria</taxon>
        <taxon>Bacillati</taxon>
        <taxon>Bacillota</taxon>
        <taxon>Bacilli</taxon>
        <taxon>Bacillales</taxon>
        <taxon>Paenibacillaceae</taxon>
        <taxon>Paenibacillus</taxon>
    </lineage>
</organism>
<keyword evidence="1" id="KW-0413">Isomerase</keyword>
<evidence type="ECO:0000256" key="2">
    <source>
        <dbReference type="SAM" id="Phobius"/>
    </source>
</evidence>
<dbReference type="GO" id="GO:0003755">
    <property type="term" value="F:peptidyl-prolyl cis-trans isomerase activity"/>
    <property type="evidence" value="ECO:0007669"/>
    <property type="project" value="UniProtKB-KW"/>
</dbReference>
<keyword evidence="2" id="KW-0472">Membrane</keyword>
<sequence>MKADSHVKGVSAMKLKVSIVAFSLCVVVIWLVSFLAGNGTKDPHIIAEYKGGTIGEQEHVEYQNIMQFFTPGVSQQLTESEYMKKLLMEHIAYKVMEERGRSITQQSQTTVAKAQWDTFKKQYEISFSFNGESLQQRLSKLHLSEAVLTGYIEGQIYGSLYLKSTLDQKALENDYKLNASLHNYDMFDVSQIQISFKPDGLKPRTSEEALKRAKEVIAKLKADEDFSMLTQQYSDDPSLQTNGGQYLNTPIYGLDSDIKQAILDLPLRQISQPLPAESGYYIIRVDKRSTQTYEESMEALMNERVQAAYTDFIAKELSGLIIQMNPQ</sequence>
<dbReference type="AlphaFoldDB" id="A0A6B8RKG4"/>
<dbReference type="Proteomes" id="UP000426246">
    <property type="component" value="Chromosome"/>
</dbReference>